<protein>
    <submittedName>
        <fullName evidence="2">Uncharacterized protein</fullName>
    </submittedName>
</protein>
<proteinExistence type="predicted"/>
<reference evidence="2 3" key="1">
    <citation type="submission" date="2017-09" db="EMBL/GenBank/DDBJ databases">
        <title>WGS assembly of Aquilegia coerulea Goldsmith.</title>
        <authorList>
            <person name="Hodges S."/>
            <person name="Kramer E."/>
            <person name="Nordborg M."/>
            <person name="Tomkins J."/>
            <person name="Borevitz J."/>
            <person name="Derieg N."/>
            <person name="Yan J."/>
            <person name="Mihaltcheva S."/>
            <person name="Hayes R.D."/>
            <person name="Rokhsar D."/>
        </authorList>
    </citation>
    <scope>NUCLEOTIDE SEQUENCE [LARGE SCALE GENOMIC DNA]</scope>
    <source>
        <strain evidence="3">cv. Goldsmith</strain>
    </source>
</reference>
<keyword evidence="1" id="KW-0472">Membrane</keyword>
<evidence type="ECO:0000256" key="1">
    <source>
        <dbReference type="SAM" id="Phobius"/>
    </source>
</evidence>
<dbReference type="InParanoid" id="A0A2G5C3Z8"/>
<accession>A0A2G5C3Z8</accession>
<keyword evidence="1" id="KW-0812">Transmembrane</keyword>
<feature type="transmembrane region" description="Helical" evidence="1">
    <location>
        <begin position="43"/>
        <end position="67"/>
    </location>
</feature>
<keyword evidence="1" id="KW-1133">Transmembrane helix</keyword>
<evidence type="ECO:0000313" key="3">
    <source>
        <dbReference type="Proteomes" id="UP000230069"/>
    </source>
</evidence>
<organism evidence="2 3">
    <name type="scientific">Aquilegia coerulea</name>
    <name type="common">Rocky mountain columbine</name>
    <dbReference type="NCBI Taxonomy" id="218851"/>
    <lineage>
        <taxon>Eukaryota</taxon>
        <taxon>Viridiplantae</taxon>
        <taxon>Streptophyta</taxon>
        <taxon>Embryophyta</taxon>
        <taxon>Tracheophyta</taxon>
        <taxon>Spermatophyta</taxon>
        <taxon>Magnoliopsida</taxon>
        <taxon>Ranunculales</taxon>
        <taxon>Ranunculaceae</taxon>
        <taxon>Thalictroideae</taxon>
        <taxon>Aquilegia</taxon>
    </lineage>
</organism>
<dbReference type="AlphaFoldDB" id="A0A2G5C3Z8"/>
<dbReference type="EMBL" id="KZ305117">
    <property type="protein sequence ID" value="PIA26009.1"/>
    <property type="molecule type" value="Genomic_DNA"/>
</dbReference>
<name>A0A2G5C3Z8_AQUCA</name>
<gene>
    <name evidence="2" type="ORF">AQUCO_10100009v1</name>
</gene>
<dbReference type="Proteomes" id="UP000230069">
    <property type="component" value="Unassembled WGS sequence"/>
</dbReference>
<sequence>MKNGAGTGLGSGHGAVSDRLQVFPLHLHTDLVESSLYYLNVNLVWLLLLVVFCQLLSWVTLTMLLILSKISQCCRLRWLIWVI</sequence>
<keyword evidence="3" id="KW-1185">Reference proteome</keyword>
<evidence type="ECO:0000313" key="2">
    <source>
        <dbReference type="EMBL" id="PIA26009.1"/>
    </source>
</evidence>